<feature type="non-terminal residue" evidence="1">
    <location>
        <position position="126"/>
    </location>
</feature>
<sequence length="126" mass="14471">APISWKSIKQASVSLSTMEAEYTALSEISREIIYIKRILEHMGFEKYVTTPINVFCDNQSAIELSKNAVCHKRSKHIDISLHFTRQLVEEKEIVIHYLQTDLMPADILTKALPKCKHLRCVEMLGL</sequence>
<gene>
    <name evidence="1" type="ORF">EAG_00264</name>
</gene>
<dbReference type="AlphaFoldDB" id="E2B1Z5"/>
<evidence type="ECO:0000313" key="1">
    <source>
        <dbReference type="EMBL" id="EFN60294.1"/>
    </source>
</evidence>
<reference evidence="1 2" key="1">
    <citation type="journal article" date="2010" name="Science">
        <title>Genomic comparison of the ants Camponotus floridanus and Harpegnathos saltator.</title>
        <authorList>
            <person name="Bonasio R."/>
            <person name="Zhang G."/>
            <person name="Ye C."/>
            <person name="Mutti N.S."/>
            <person name="Fang X."/>
            <person name="Qin N."/>
            <person name="Donahue G."/>
            <person name="Yang P."/>
            <person name="Li Q."/>
            <person name="Li C."/>
            <person name="Zhang P."/>
            <person name="Huang Z."/>
            <person name="Berger S.L."/>
            <person name="Reinberg D."/>
            <person name="Wang J."/>
            <person name="Liebig J."/>
        </authorList>
    </citation>
    <scope>NUCLEOTIDE SEQUENCE [LARGE SCALE GENOMIC DNA]</scope>
    <source>
        <strain evidence="2">C129</strain>
    </source>
</reference>
<organism evidence="2">
    <name type="scientific">Camponotus floridanus</name>
    <name type="common">Florida carpenter ant</name>
    <dbReference type="NCBI Taxonomy" id="104421"/>
    <lineage>
        <taxon>Eukaryota</taxon>
        <taxon>Metazoa</taxon>
        <taxon>Ecdysozoa</taxon>
        <taxon>Arthropoda</taxon>
        <taxon>Hexapoda</taxon>
        <taxon>Insecta</taxon>
        <taxon>Pterygota</taxon>
        <taxon>Neoptera</taxon>
        <taxon>Endopterygota</taxon>
        <taxon>Hymenoptera</taxon>
        <taxon>Apocrita</taxon>
        <taxon>Aculeata</taxon>
        <taxon>Formicoidea</taxon>
        <taxon>Formicidae</taxon>
        <taxon>Formicinae</taxon>
        <taxon>Camponotus</taxon>
    </lineage>
</organism>
<dbReference type="Proteomes" id="UP000000311">
    <property type="component" value="Unassembled WGS sequence"/>
</dbReference>
<dbReference type="PANTHER" id="PTHR11439">
    <property type="entry name" value="GAG-POL-RELATED RETROTRANSPOSON"/>
    <property type="match status" value="1"/>
</dbReference>
<dbReference type="STRING" id="104421.E2B1Z5"/>
<dbReference type="OMA" id="YHFIRIA"/>
<name>E2B1Z5_CAMFO</name>
<feature type="non-terminal residue" evidence="1">
    <location>
        <position position="1"/>
    </location>
</feature>
<dbReference type="InParanoid" id="E2B1Z5"/>
<dbReference type="EMBL" id="GL445016">
    <property type="protein sequence ID" value="EFN60294.1"/>
    <property type="molecule type" value="Genomic_DNA"/>
</dbReference>
<evidence type="ECO:0000313" key="2">
    <source>
        <dbReference type="Proteomes" id="UP000000311"/>
    </source>
</evidence>
<keyword evidence="2" id="KW-1185">Reference proteome</keyword>
<dbReference type="CDD" id="cd09272">
    <property type="entry name" value="RNase_HI_RT_Ty1"/>
    <property type="match status" value="1"/>
</dbReference>
<proteinExistence type="predicted"/>
<accession>E2B1Z5</accession>
<protein>
    <submittedName>
        <fullName evidence="1">Retrovirus-related Pol polyprotein from transposon TNT 1-94</fullName>
    </submittedName>
</protein>
<dbReference type="PANTHER" id="PTHR11439:SF483">
    <property type="entry name" value="PEPTIDE SYNTHASE GLIP-LIKE, PUTATIVE (AFU_ORTHOLOGUE AFUA_3G12920)-RELATED"/>
    <property type="match status" value="1"/>
</dbReference>